<dbReference type="PANTHER" id="PTHR44591:SF3">
    <property type="entry name" value="RESPONSE REGULATORY DOMAIN-CONTAINING PROTEIN"/>
    <property type="match status" value="1"/>
</dbReference>
<dbReference type="RefSeq" id="WP_321394734.1">
    <property type="nucleotide sequence ID" value="NZ_CP139487.1"/>
</dbReference>
<dbReference type="InterPro" id="IPR050595">
    <property type="entry name" value="Bact_response_regulator"/>
</dbReference>
<sequence>MKIMIVDDEADIGFVLGIELKRLGHEIQTFESALAAKSYIEKEIPDAIICDFQMPRMNGLEFFLWLKEQGHQIPFYILTGEPSMDAKQLVSMGITEVLFKPQDLLRLSKIFK</sequence>
<dbReference type="SMART" id="SM00448">
    <property type="entry name" value="REC"/>
    <property type="match status" value="1"/>
</dbReference>
<dbReference type="GO" id="GO:0000160">
    <property type="term" value="P:phosphorelay signal transduction system"/>
    <property type="evidence" value="ECO:0007669"/>
    <property type="project" value="InterPro"/>
</dbReference>
<evidence type="ECO:0000313" key="5">
    <source>
        <dbReference type="Proteomes" id="UP001324634"/>
    </source>
</evidence>
<dbReference type="EMBL" id="CP139487">
    <property type="protein sequence ID" value="WPU64953.1"/>
    <property type="molecule type" value="Genomic_DNA"/>
</dbReference>
<dbReference type="Pfam" id="PF00072">
    <property type="entry name" value="Response_reg"/>
    <property type="match status" value="1"/>
</dbReference>
<gene>
    <name evidence="4" type="ORF">SOO65_19855</name>
</gene>
<evidence type="ECO:0000259" key="3">
    <source>
        <dbReference type="PROSITE" id="PS50110"/>
    </source>
</evidence>
<dbReference type="KEGG" id="psti:SOO65_19855"/>
<feature type="modified residue" description="4-aspartylphosphate" evidence="2">
    <location>
        <position position="51"/>
    </location>
</feature>
<proteinExistence type="predicted"/>
<dbReference type="InterPro" id="IPR001789">
    <property type="entry name" value="Sig_transdc_resp-reg_receiver"/>
</dbReference>
<organism evidence="4 5">
    <name type="scientific">Peredibacter starrii</name>
    <dbReference type="NCBI Taxonomy" id="28202"/>
    <lineage>
        <taxon>Bacteria</taxon>
        <taxon>Pseudomonadati</taxon>
        <taxon>Bdellovibrionota</taxon>
        <taxon>Bacteriovoracia</taxon>
        <taxon>Bacteriovoracales</taxon>
        <taxon>Bacteriovoracaceae</taxon>
        <taxon>Peredibacter</taxon>
    </lineage>
</organism>
<dbReference type="Proteomes" id="UP001324634">
    <property type="component" value="Chromosome"/>
</dbReference>
<accession>A0AAX4HPA7</accession>
<dbReference type="Gene3D" id="3.40.50.2300">
    <property type="match status" value="1"/>
</dbReference>
<dbReference type="PANTHER" id="PTHR44591">
    <property type="entry name" value="STRESS RESPONSE REGULATOR PROTEIN 1"/>
    <property type="match status" value="1"/>
</dbReference>
<dbReference type="SUPFAM" id="SSF52172">
    <property type="entry name" value="CheY-like"/>
    <property type="match status" value="1"/>
</dbReference>
<evidence type="ECO:0000256" key="2">
    <source>
        <dbReference type="PROSITE-ProRule" id="PRU00169"/>
    </source>
</evidence>
<dbReference type="PROSITE" id="PS50110">
    <property type="entry name" value="RESPONSE_REGULATORY"/>
    <property type="match status" value="1"/>
</dbReference>
<keyword evidence="1 2" id="KW-0597">Phosphoprotein</keyword>
<dbReference type="CDD" id="cd00156">
    <property type="entry name" value="REC"/>
    <property type="match status" value="1"/>
</dbReference>
<keyword evidence="5" id="KW-1185">Reference proteome</keyword>
<evidence type="ECO:0000313" key="4">
    <source>
        <dbReference type="EMBL" id="WPU64953.1"/>
    </source>
</evidence>
<reference evidence="4 5" key="1">
    <citation type="submission" date="2023-11" db="EMBL/GenBank/DDBJ databases">
        <title>Peredibacter starrii A3.12.</title>
        <authorList>
            <person name="Mitchell R.J."/>
        </authorList>
    </citation>
    <scope>NUCLEOTIDE SEQUENCE [LARGE SCALE GENOMIC DNA]</scope>
    <source>
        <strain evidence="4 5">A3.12</strain>
    </source>
</reference>
<dbReference type="AlphaFoldDB" id="A0AAX4HPA7"/>
<dbReference type="InterPro" id="IPR011006">
    <property type="entry name" value="CheY-like_superfamily"/>
</dbReference>
<evidence type="ECO:0000256" key="1">
    <source>
        <dbReference type="ARBA" id="ARBA00022553"/>
    </source>
</evidence>
<name>A0AAX4HPA7_9BACT</name>
<protein>
    <submittedName>
        <fullName evidence="4">Response regulator</fullName>
    </submittedName>
</protein>
<feature type="domain" description="Response regulatory" evidence="3">
    <location>
        <begin position="2"/>
        <end position="112"/>
    </location>
</feature>